<keyword evidence="1" id="KW-0694">RNA-binding</keyword>
<name>A0A7S1R440_ALECA</name>
<gene>
    <name evidence="3" type="ORF">ACAT0790_LOCUS34008</name>
</gene>
<dbReference type="InterPro" id="IPR000504">
    <property type="entry name" value="RRM_dom"/>
</dbReference>
<evidence type="ECO:0000313" key="3">
    <source>
        <dbReference type="EMBL" id="CAD9155717.1"/>
    </source>
</evidence>
<organism evidence="3">
    <name type="scientific">Alexandrium catenella</name>
    <name type="common">Red tide dinoflagellate</name>
    <name type="synonym">Gonyaulax catenella</name>
    <dbReference type="NCBI Taxonomy" id="2925"/>
    <lineage>
        <taxon>Eukaryota</taxon>
        <taxon>Sar</taxon>
        <taxon>Alveolata</taxon>
        <taxon>Dinophyceae</taxon>
        <taxon>Gonyaulacales</taxon>
        <taxon>Pyrocystaceae</taxon>
        <taxon>Alexandrium</taxon>
    </lineage>
</organism>
<sequence length="115" mass="11615">MGGGMGISEIFKALVKSGLLPGGKWQNDENTVFVSGLPPDTTNADLLAIFSPFGAIAPGGAFAQTNPDGTAKGSGIINFLEANGAGTAVSTLNNASLPNGAVLKCRSFNMREKGS</sequence>
<dbReference type="Pfam" id="PF00076">
    <property type="entry name" value="RRM_1"/>
    <property type="match status" value="1"/>
</dbReference>
<evidence type="ECO:0000256" key="1">
    <source>
        <dbReference type="PROSITE-ProRule" id="PRU00176"/>
    </source>
</evidence>
<dbReference type="EMBL" id="HBGE01056366">
    <property type="protein sequence ID" value="CAD9155717.1"/>
    <property type="molecule type" value="Transcribed_RNA"/>
</dbReference>
<dbReference type="InterPro" id="IPR035979">
    <property type="entry name" value="RBD_domain_sf"/>
</dbReference>
<feature type="domain" description="RRM" evidence="2">
    <location>
        <begin position="30"/>
        <end position="110"/>
    </location>
</feature>
<dbReference type="AlphaFoldDB" id="A0A7S1R440"/>
<dbReference type="GO" id="GO:0003723">
    <property type="term" value="F:RNA binding"/>
    <property type="evidence" value="ECO:0007669"/>
    <property type="project" value="UniProtKB-UniRule"/>
</dbReference>
<evidence type="ECO:0000259" key="2">
    <source>
        <dbReference type="PROSITE" id="PS50102"/>
    </source>
</evidence>
<dbReference type="InterPro" id="IPR012677">
    <property type="entry name" value="Nucleotide-bd_a/b_plait_sf"/>
</dbReference>
<dbReference type="CDD" id="cd00590">
    <property type="entry name" value="RRM_SF"/>
    <property type="match status" value="1"/>
</dbReference>
<dbReference type="Gene3D" id="3.30.70.330">
    <property type="match status" value="1"/>
</dbReference>
<reference evidence="3" key="1">
    <citation type="submission" date="2021-01" db="EMBL/GenBank/DDBJ databases">
        <authorList>
            <person name="Corre E."/>
            <person name="Pelletier E."/>
            <person name="Niang G."/>
            <person name="Scheremetjew M."/>
            <person name="Finn R."/>
            <person name="Kale V."/>
            <person name="Holt S."/>
            <person name="Cochrane G."/>
            <person name="Meng A."/>
            <person name="Brown T."/>
            <person name="Cohen L."/>
        </authorList>
    </citation>
    <scope>NUCLEOTIDE SEQUENCE</scope>
    <source>
        <strain evidence="3">OF101</strain>
    </source>
</reference>
<dbReference type="SMART" id="SM00360">
    <property type="entry name" value="RRM"/>
    <property type="match status" value="1"/>
</dbReference>
<dbReference type="PROSITE" id="PS50102">
    <property type="entry name" value="RRM"/>
    <property type="match status" value="1"/>
</dbReference>
<proteinExistence type="predicted"/>
<dbReference type="SUPFAM" id="SSF54928">
    <property type="entry name" value="RNA-binding domain, RBD"/>
    <property type="match status" value="1"/>
</dbReference>
<protein>
    <recommendedName>
        <fullName evidence="2">RRM domain-containing protein</fullName>
    </recommendedName>
</protein>
<accession>A0A7S1R440</accession>